<dbReference type="Pfam" id="PF07992">
    <property type="entry name" value="Pyr_redox_2"/>
    <property type="match status" value="1"/>
</dbReference>
<dbReference type="RefSeq" id="WP_187467180.1">
    <property type="nucleotide sequence ID" value="NZ_JACSIT010000118.1"/>
</dbReference>
<feature type="domain" description="FAD/NAD(P)-binding" evidence="3">
    <location>
        <begin position="8"/>
        <end position="284"/>
    </location>
</feature>
<evidence type="ECO:0000256" key="2">
    <source>
        <dbReference type="ARBA" id="ARBA00023002"/>
    </source>
</evidence>
<keyword evidence="2" id="KW-0560">Oxidoreductase</keyword>
<dbReference type="PRINTS" id="PR00368">
    <property type="entry name" value="FADPNR"/>
</dbReference>
<comment type="caution">
    <text evidence="4">The sequence shown here is derived from an EMBL/GenBank/DDBJ whole genome shotgun (WGS) entry which is preliminary data.</text>
</comment>
<dbReference type="EMBL" id="JACSIT010000118">
    <property type="protein sequence ID" value="MBC6995132.1"/>
    <property type="molecule type" value="Genomic_DNA"/>
</dbReference>
<gene>
    <name evidence="4" type="ORF">H9S92_13210</name>
</gene>
<keyword evidence="1" id="KW-0285">Flavoprotein</keyword>
<dbReference type="InterPro" id="IPR036188">
    <property type="entry name" value="FAD/NAD-bd_sf"/>
</dbReference>
<dbReference type="PANTHER" id="PTHR48105">
    <property type="entry name" value="THIOREDOXIN REDUCTASE 1-RELATED-RELATED"/>
    <property type="match status" value="1"/>
</dbReference>
<sequence length="308" mass="33231">MKGDHDFEVIIIGGSYSGLSAAMALGRSLRKVLIIDSGKPCNRQTPHAHNFLTHDGKAPGEIASLARQQVEQYPTILFHEGLAVNGVPKDGGFAITTDAGEEFRGKKLLFASGVKDLMPDLPGFAACWGISVIHCPYCHGYEVRQEKTGILANGHEAYHYGQLLRNWTQELTIFTNGVSTLTEEQHAALAMHDIPVVETEIAELLHRQVALHDLLFVDGTTFPLRALYSKPAYVQHCPIPEQLGLELTEQGLLQVDAFQDTTLANVLACGDCASPFRALSYAIATGTIAGAMLNHGLVLEAFDGGGKG</sequence>
<dbReference type="InterPro" id="IPR023753">
    <property type="entry name" value="FAD/NAD-binding_dom"/>
</dbReference>
<evidence type="ECO:0000259" key="3">
    <source>
        <dbReference type="Pfam" id="PF07992"/>
    </source>
</evidence>
<dbReference type="PRINTS" id="PR00469">
    <property type="entry name" value="PNDRDTASEII"/>
</dbReference>
<name>A0A923PJB7_9BACT</name>
<organism evidence="4 5">
    <name type="scientific">Neolewinella lacunae</name>
    <dbReference type="NCBI Taxonomy" id="1517758"/>
    <lineage>
        <taxon>Bacteria</taxon>
        <taxon>Pseudomonadati</taxon>
        <taxon>Bacteroidota</taxon>
        <taxon>Saprospiria</taxon>
        <taxon>Saprospirales</taxon>
        <taxon>Lewinellaceae</taxon>
        <taxon>Neolewinella</taxon>
    </lineage>
</organism>
<keyword evidence="5" id="KW-1185">Reference proteome</keyword>
<evidence type="ECO:0000313" key="5">
    <source>
        <dbReference type="Proteomes" id="UP000650081"/>
    </source>
</evidence>
<dbReference type="Proteomes" id="UP000650081">
    <property type="component" value="Unassembled WGS sequence"/>
</dbReference>
<dbReference type="GO" id="GO:0016491">
    <property type="term" value="F:oxidoreductase activity"/>
    <property type="evidence" value="ECO:0007669"/>
    <property type="project" value="UniProtKB-KW"/>
</dbReference>
<dbReference type="Gene3D" id="3.50.50.60">
    <property type="entry name" value="FAD/NAD(P)-binding domain"/>
    <property type="match status" value="2"/>
</dbReference>
<protein>
    <submittedName>
        <fullName evidence="4">NAD(P)/FAD-dependent oxidoreductase</fullName>
    </submittedName>
</protein>
<reference evidence="4" key="1">
    <citation type="submission" date="2020-08" db="EMBL/GenBank/DDBJ databases">
        <title>Lewinella bacteria from marine environments.</title>
        <authorList>
            <person name="Zhong Y."/>
        </authorList>
    </citation>
    <scope>NUCLEOTIDE SEQUENCE</scope>
    <source>
        <strain evidence="4">KCTC 42187</strain>
    </source>
</reference>
<proteinExistence type="predicted"/>
<accession>A0A923PJB7</accession>
<dbReference type="SUPFAM" id="SSF51905">
    <property type="entry name" value="FAD/NAD(P)-binding domain"/>
    <property type="match status" value="1"/>
</dbReference>
<evidence type="ECO:0000256" key="1">
    <source>
        <dbReference type="ARBA" id="ARBA00022630"/>
    </source>
</evidence>
<dbReference type="AlphaFoldDB" id="A0A923PJB7"/>
<dbReference type="InterPro" id="IPR050097">
    <property type="entry name" value="Ferredoxin-NADP_redctase_2"/>
</dbReference>
<evidence type="ECO:0000313" key="4">
    <source>
        <dbReference type="EMBL" id="MBC6995132.1"/>
    </source>
</evidence>